<evidence type="ECO:0000256" key="3">
    <source>
        <dbReference type="ARBA" id="ARBA00022630"/>
    </source>
</evidence>
<evidence type="ECO:0000313" key="12">
    <source>
        <dbReference type="EMBL" id="KIM22431.1"/>
    </source>
</evidence>
<dbReference type="PANTHER" id="PTHR11552:SF201">
    <property type="entry name" value="GLUCOSE-METHANOL-CHOLINE OXIDOREDUCTASE N-TERMINAL DOMAIN-CONTAINING PROTEIN"/>
    <property type="match status" value="1"/>
</dbReference>
<dbReference type="STRING" id="933852.A0A0C3AT13"/>
<dbReference type="InterPro" id="IPR012132">
    <property type="entry name" value="GMC_OxRdtase"/>
</dbReference>
<dbReference type="Gene3D" id="3.50.50.60">
    <property type="entry name" value="FAD/NAD(P)-binding domain"/>
    <property type="match status" value="1"/>
</dbReference>
<evidence type="ECO:0000256" key="7">
    <source>
        <dbReference type="PIRSR" id="PIRSR000137-1"/>
    </source>
</evidence>
<evidence type="ECO:0000256" key="1">
    <source>
        <dbReference type="ARBA" id="ARBA00001974"/>
    </source>
</evidence>
<dbReference type="GO" id="GO:0050660">
    <property type="term" value="F:flavin adenine dinucleotide binding"/>
    <property type="evidence" value="ECO:0007669"/>
    <property type="project" value="InterPro"/>
</dbReference>
<proteinExistence type="inferred from homology"/>
<keyword evidence="5 8" id="KW-0274">FAD</keyword>
<organism evidence="12 13">
    <name type="scientific">Serendipita vermifera MAFF 305830</name>
    <dbReference type="NCBI Taxonomy" id="933852"/>
    <lineage>
        <taxon>Eukaryota</taxon>
        <taxon>Fungi</taxon>
        <taxon>Dikarya</taxon>
        <taxon>Basidiomycota</taxon>
        <taxon>Agaricomycotina</taxon>
        <taxon>Agaricomycetes</taxon>
        <taxon>Sebacinales</taxon>
        <taxon>Serendipitaceae</taxon>
        <taxon>Serendipita</taxon>
    </lineage>
</organism>
<dbReference type="Gene3D" id="3.30.560.10">
    <property type="entry name" value="Glucose Oxidase, domain 3"/>
    <property type="match status" value="1"/>
</dbReference>
<evidence type="ECO:0000256" key="6">
    <source>
        <dbReference type="ARBA" id="ARBA00023002"/>
    </source>
</evidence>
<feature type="chain" id="PRO_5002161339" evidence="9">
    <location>
        <begin position="21"/>
        <end position="666"/>
    </location>
</feature>
<evidence type="ECO:0000256" key="8">
    <source>
        <dbReference type="PIRSR" id="PIRSR000137-2"/>
    </source>
</evidence>
<keyword evidence="13" id="KW-1185">Reference proteome</keyword>
<keyword evidence="4 9" id="KW-0732">Signal</keyword>
<feature type="active site" description="Proton acceptor" evidence="7">
    <location>
        <position position="613"/>
    </location>
</feature>
<evidence type="ECO:0000259" key="10">
    <source>
        <dbReference type="Pfam" id="PF00732"/>
    </source>
</evidence>
<feature type="domain" description="Glucose-methanol-choline oxidoreductase N-terminal" evidence="10">
    <location>
        <begin position="39"/>
        <end position="355"/>
    </location>
</feature>
<evidence type="ECO:0000256" key="2">
    <source>
        <dbReference type="ARBA" id="ARBA00010790"/>
    </source>
</evidence>
<dbReference type="InterPro" id="IPR036188">
    <property type="entry name" value="FAD/NAD-bd_sf"/>
</dbReference>
<dbReference type="PANTHER" id="PTHR11552">
    <property type="entry name" value="GLUCOSE-METHANOL-CHOLINE GMC OXIDOREDUCTASE"/>
    <property type="match status" value="1"/>
</dbReference>
<feature type="binding site" evidence="8">
    <location>
        <position position="119"/>
    </location>
    <ligand>
        <name>FAD</name>
        <dbReference type="ChEBI" id="CHEBI:57692"/>
    </ligand>
</feature>
<dbReference type="AlphaFoldDB" id="A0A0C3AT13"/>
<evidence type="ECO:0000256" key="5">
    <source>
        <dbReference type="ARBA" id="ARBA00022827"/>
    </source>
</evidence>
<dbReference type="PIRSF" id="PIRSF000137">
    <property type="entry name" value="Alcohol_oxidase"/>
    <property type="match status" value="1"/>
</dbReference>
<dbReference type="GO" id="GO:0016614">
    <property type="term" value="F:oxidoreductase activity, acting on CH-OH group of donors"/>
    <property type="evidence" value="ECO:0007669"/>
    <property type="project" value="InterPro"/>
</dbReference>
<evidence type="ECO:0000256" key="4">
    <source>
        <dbReference type="ARBA" id="ARBA00022729"/>
    </source>
</evidence>
<dbReference type="InterPro" id="IPR000172">
    <property type="entry name" value="GMC_OxRdtase_N"/>
</dbReference>
<name>A0A0C3AT13_SERVB</name>
<dbReference type="HOGENOM" id="CLU_002865_6_0_1"/>
<dbReference type="Proteomes" id="UP000054097">
    <property type="component" value="Unassembled WGS sequence"/>
</dbReference>
<feature type="domain" description="Glucose-methanol-choline oxidoreductase C-terminal" evidence="11">
    <location>
        <begin position="488"/>
        <end position="622"/>
    </location>
</feature>
<dbReference type="InterPro" id="IPR007867">
    <property type="entry name" value="GMC_OxRtase_C"/>
</dbReference>
<reference evidence="13" key="2">
    <citation type="submission" date="2015-01" db="EMBL/GenBank/DDBJ databases">
        <title>Evolutionary Origins and Diversification of the Mycorrhizal Mutualists.</title>
        <authorList>
            <consortium name="DOE Joint Genome Institute"/>
            <consortium name="Mycorrhizal Genomics Consortium"/>
            <person name="Kohler A."/>
            <person name="Kuo A."/>
            <person name="Nagy L.G."/>
            <person name="Floudas D."/>
            <person name="Copeland A."/>
            <person name="Barry K.W."/>
            <person name="Cichocki N."/>
            <person name="Veneault-Fourrey C."/>
            <person name="LaButti K."/>
            <person name="Lindquist E.A."/>
            <person name="Lipzen A."/>
            <person name="Lundell T."/>
            <person name="Morin E."/>
            <person name="Murat C."/>
            <person name="Riley R."/>
            <person name="Ohm R."/>
            <person name="Sun H."/>
            <person name="Tunlid A."/>
            <person name="Henrissat B."/>
            <person name="Grigoriev I.V."/>
            <person name="Hibbett D.S."/>
            <person name="Martin F."/>
        </authorList>
    </citation>
    <scope>NUCLEOTIDE SEQUENCE [LARGE SCALE GENOMIC DNA]</scope>
    <source>
        <strain evidence="13">MAFF 305830</strain>
    </source>
</reference>
<accession>A0A0C3AT13</accession>
<comment type="cofactor">
    <cofactor evidence="1 8">
        <name>FAD</name>
        <dbReference type="ChEBI" id="CHEBI:57692"/>
    </cofactor>
</comment>
<sequence>MANSVLYTIAVLGAATPVFSSLVNRAAAEDASSFSAQSFDYIIVGAGNAGLTVASKLAADGTTKVGIIEAGQYLPNDALIDVPSNVGLNNNNPKYDWRFNTTQQVHLDNRTVAHARGKVVGGCTAINSLIFDRGSKEEYDAWAEVGNDGWDWAGLLPSFRASYNYTGMTEGQQIGSGFNISDENTQSHDILGSGGAIQVSQNTYYSDISVPYVKTTNSLNITINTAPDSGDPVGIYNPPASIDRKTGKRSYAAAYYTANLNKTNFVVLTGAQATKVNFLPNKQDGKIVASGVTFQVNGTSYVVNATKEVILSAGVFQSPQLLELSGIGNATLLQSHGITPLIDLPGVGENLQDHAMSAQMWQVKPGVKTWDQLRINQTFVAEAALQYNTTHDGIMSSGRSVLTFTSFKTTAGGNDTEYQGMLSTLEGWLNSTTQTPLQSKQYDIQKRWINEETAPGIEFLMVPIGGFTRTRVANETSYMTVLTVLQHPFSRGSVHINSSDPLELPNVDPRYLSSPFDLAALVQGLKFINKLVSSAPLSDLIDTRVDPATNSTTTQDFEQYVRASLQTIKHPIGTCAMAPQNLNGVVDSSLKVWGSANLRVVDASILPQHVAAHLQSTVYAIGEKAGDIIKSGRSTGATNNARSGDVQSLLTVTAIIVMVTLVTTIL</sequence>
<feature type="active site" description="Proton donor" evidence="7">
    <location>
        <position position="570"/>
    </location>
</feature>
<evidence type="ECO:0000259" key="11">
    <source>
        <dbReference type="Pfam" id="PF05199"/>
    </source>
</evidence>
<dbReference type="OrthoDB" id="269227at2759"/>
<dbReference type="SUPFAM" id="SSF54373">
    <property type="entry name" value="FAD-linked reductases, C-terminal domain"/>
    <property type="match status" value="1"/>
</dbReference>
<keyword evidence="6" id="KW-0560">Oxidoreductase</keyword>
<keyword evidence="3" id="KW-0285">Flavoprotein</keyword>
<protein>
    <submittedName>
        <fullName evidence="12">GMC oxidoreductase</fullName>
    </submittedName>
</protein>
<dbReference type="Pfam" id="PF00732">
    <property type="entry name" value="GMC_oxred_N"/>
    <property type="match status" value="1"/>
</dbReference>
<dbReference type="EMBL" id="KN824356">
    <property type="protein sequence ID" value="KIM22431.1"/>
    <property type="molecule type" value="Genomic_DNA"/>
</dbReference>
<gene>
    <name evidence="12" type="ORF">M408DRAFT_290573</name>
</gene>
<feature type="signal peptide" evidence="9">
    <location>
        <begin position="1"/>
        <end position="20"/>
    </location>
</feature>
<evidence type="ECO:0000256" key="9">
    <source>
        <dbReference type="SAM" id="SignalP"/>
    </source>
</evidence>
<reference evidence="12 13" key="1">
    <citation type="submission" date="2014-04" db="EMBL/GenBank/DDBJ databases">
        <authorList>
            <consortium name="DOE Joint Genome Institute"/>
            <person name="Kuo A."/>
            <person name="Zuccaro A."/>
            <person name="Kohler A."/>
            <person name="Nagy L.G."/>
            <person name="Floudas D."/>
            <person name="Copeland A."/>
            <person name="Barry K.W."/>
            <person name="Cichocki N."/>
            <person name="Veneault-Fourrey C."/>
            <person name="LaButti K."/>
            <person name="Lindquist E.A."/>
            <person name="Lipzen A."/>
            <person name="Lundell T."/>
            <person name="Morin E."/>
            <person name="Murat C."/>
            <person name="Sun H."/>
            <person name="Tunlid A."/>
            <person name="Henrissat B."/>
            <person name="Grigoriev I.V."/>
            <person name="Hibbett D.S."/>
            <person name="Martin F."/>
            <person name="Nordberg H.P."/>
            <person name="Cantor M.N."/>
            <person name="Hua S.X."/>
        </authorList>
    </citation>
    <scope>NUCLEOTIDE SEQUENCE [LARGE SCALE GENOMIC DNA]</scope>
    <source>
        <strain evidence="12 13">MAFF 305830</strain>
    </source>
</reference>
<evidence type="ECO:0000313" key="13">
    <source>
        <dbReference type="Proteomes" id="UP000054097"/>
    </source>
</evidence>
<dbReference type="Pfam" id="PF05199">
    <property type="entry name" value="GMC_oxred_C"/>
    <property type="match status" value="1"/>
</dbReference>
<comment type="similarity">
    <text evidence="2">Belongs to the GMC oxidoreductase family.</text>
</comment>
<dbReference type="SUPFAM" id="SSF51905">
    <property type="entry name" value="FAD/NAD(P)-binding domain"/>
    <property type="match status" value="1"/>
</dbReference>